<keyword evidence="4" id="KW-0653">Protein transport</keyword>
<keyword evidence="4" id="KW-0813">Transport</keyword>
<evidence type="ECO:0000313" key="8">
    <source>
        <dbReference type="EMBL" id="KAG5684402.1"/>
    </source>
</evidence>
<dbReference type="InterPro" id="IPR000109">
    <property type="entry name" value="POT_fam"/>
</dbReference>
<keyword evidence="9" id="KW-1185">Reference proteome</keyword>
<dbReference type="GO" id="GO:0006857">
    <property type="term" value="P:oligopeptide transport"/>
    <property type="evidence" value="ECO:0007669"/>
    <property type="project" value="InterPro"/>
</dbReference>
<evidence type="ECO:0000256" key="1">
    <source>
        <dbReference type="ARBA" id="ARBA00004141"/>
    </source>
</evidence>
<evidence type="ECO:0000313" key="9">
    <source>
        <dbReference type="Proteomes" id="UP001107558"/>
    </source>
</evidence>
<comment type="similarity">
    <text evidence="2">Belongs to the major facilitator superfamily. Proton-dependent oligopeptide transporter (POT/PTR) (TC 2.A.17) family.</text>
</comment>
<comment type="subcellular location">
    <subcellularLocation>
        <location evidence="1">Membrane</location>
        <topology evidence="1">Multi-pass membrane protein</topology>
    </subcellularLocation>
</comment>
<evidence type="ECO:0000256" key="7">
    <source>
        <dbReference type="SAM" id="Phobius"/>
    </source>
</evidence>
<feature type="transmembrane region" description="Helical" evidence="7">
    <location>
        <begin position="55"/>
        <end position="75"/>
    </location>
</feature>
<feature type="transmembrane region" description="Helical" evidence="7">
    <location>
        <begin position="154"/>
        <end position="173"/>
    </location>
</feature>
<protein>
    <recommendedName>
        <fullName evidence="10">Peptide transporter family 1-like protein</fullName>
    </recommendedName>
</protein>
<keyword evidence="6 7" id="KW-0472">Membrane</keyword>
<dbReference type="GO" id="GO:0022857">
    <property type="term" value="F:transmembrane transporter activity"/>
    <property type="evidence" value="ECO:0007669"/>
    <property type="project" value="InterPro"/>
</dbReference>
<evidence type="ECO:0000256" key="6">
    <source>
        <dbReference type="ARBA" id="ARBA00023136"/>
    </source>
</evidence>
<evidence type="ECO:0000256" key="3">
    <source>
        <dbReference type="ARBA" id="ARBA00022692"/>
    </source>
</evidence>
<keyword evidence="5 7" id="KW-1133">Transmembrane helix</keyword>
<dbReference type="Gene3D" id="1.20.1250.20">
    <property type="entry name" value="MFS general substrate transporter like domains"/>
    <property type="match status" value="2"/>
</dbReference>
<keyword evidence="4" id="KW-0571">Peptide transport</keyword>
<dbReference type="PANTHER" id="PTHR11654">
    <property type="entry name" value="OLIGOPEPTIDE TRANSPORTER-RELATED"/>
    <property type="match status" value="1"/>
</dbReference>
<gene>
    <name evidence="8" type="ORF">PVAND_013637</name>
</gene>
<dbReference type="AlphaFoldDB" id="A0A9J6CQ11"/>
<dbReference type="GO" id="GO:0016020">
    <property type="term" value="C:membrane"/>
    <property type="evidence" value="ECO:0007669"/>
    <property type="project" value="UniProtKB-SubCell"/>
</dbReference>
<feature type="transmembrane region" description="Helical" evidence="7">
    <location>
        <begin position="121"/>
        <end position="142"/>
    </location>
</feature>
<sequence length="333" mass="37757">MDRSVKSNETPKYPKSIAFIVSNEFCERFNFYGMRTILVLYMTIKLGYSDNTATVLFHIFTSLVYFFPVMGAVIADSFLGKFRTILYLSCVYAIGSRWTFQATRMNGDIGFIEIKPDQMQLINPLLILVFIPLFDVIVYPLLASFGIKRPLQKLTVGGLLAAIAFIISGFVEIQLEKTYPSYPSIHESQMRVFNGIPCIFEMQNFSGTSSENRLEPFNVFKYTQVVDERSQKLTVLATNTPGVSSYSEKLNIQAGKSNSFFITGTANNLTIKSFNDKIDKSKSGNPYVRVLANLNSIKVIKFIDKNGENVKTIGSDFIDQFEIFTRNFYCLCR</sequence>
<organism evidence="8 9">
    <name type="scientific">Polypedilum vanderplanki</name>
    <name type="common">Sleeping chironomid midge</name>
    <dbReference type="NCBI Taxonomy" id="319348"/>
    <lineage>
        <taxon>Eukaryota</taxon>
        <taxon>Metazoa</taxon>
        <taxon>Ecdysozoa</taxon>
        <taxon>Arthropoda</taxon>
        <taxon>Hexapoda</taxon>
        <taxon>Insecta</taxon>
        <taxon>Pterygota</taxon>
        <taxon>Neoptera</taxon>
        <taxon>Endopterygota</taxon>
        <taxon>Diptera</taxon>
        <taxon>Nematocera</taxon>
        <taxon>Chironomoidea</taxon>
        <taxon>Chironomidae</taxon>
        <taxon>Chironominae</taxon>
        <taxon>Polypedilum</taxon>
        <taxon>Polypedilum</taxon>
    </lineage>
</organism>
<dbReference type="InterPro" id="IPR036259">
    <property type="entry name" value="MFS_trans_sf"/>
</dbReference>
<evidence type="ECO:0000256" key="4">
    <source>
        <dbReference type="ARBA" id="ARBA00022856"/>
    </source>
</evidence>
<evidence type="ECO:0000256" key="2">
    <source>
        <dbReference type="ARBA" id="ARBA00005982"/>
    </source>
</evidence>
<reference evidence="8" key="1">
    <citation type="submission" date="2021-03" db="EMBL/GenBank/DDBJ databases">
        <title>Chromosome level genome of the anhydrobiotic midge Polypedilum vanderplanki.</title>
        <authorList>
            <person name="Yoshida Y."/>
            <person name="Kikawada T."/>
            <person name="Gusev O."/>
        </authorList>
    </citation>
    <scope>NUCLEOTIDE SEQUENCE</scope>
    <source>
        <strain evidence="8">NIAS01</strain>
        <tissue evidence="8">Whole body or cell culture</tissue>
    </source>
</reference>
<name>A0A9J6CQ11_POLVA</name>
<proteinExistence type="inferred from homology"/>
<accession>A0A9J6CQ11</accession>
<dbReference type="EMBL" id="JADBJN010000001">
    <property type="protein sequence ID" value="KAG5684402.1"/>
    <property type="molecule type" value="Genomic_DNA"/>
</dbReference>
<dbReference type="Proteomes" id="UP001107558">
    <property type="component" value="Chromosome 1"/>
</dbReference>
<dbReference type="Pfam" id="PF00854">
    <property type="entry name" value="PTR2"/>
    <property type="match status" value="1"/>
</dbReference>
<dbReference type="InterPro" id="IPR018456">
    <property type="entry name" value="PTR2_symporter_CS"/>
</dbReference>
<dbReference type="OrthoDB" id="8904098at2759"/>
<comment type="caution">
    <text evidence="8">The sequence shown here is derived from an EMBL/GenBank/DDBJ whole genome shotgun (WGS) entry which is preliminary data.</text>
</comment>
<evidence type="ECO:0008006" key="10">
    <source>
        <dbReference type="Google" id="ProtNLM"/>
    </source>
</evidence>
<evidence type="ECO:0000256" key="5">
    <source>
        <dbReference type="ARBA" id="ARBA00022989"/>
    </source>
</evidence>
<keyword evidence="3 7" id="KW-0812">Transmembrane</keyword>
<dbReference type="PROSITE" id="PS01022">
    <property type="entry name" value="PTR2_1"/>
    <property type="match status" value="1"/>
</dbReference>